<organism evidence="3 4">
    <name type="scientific">Ichthyophthirius multifiliis</name>
    <name type="common">White spot disease agent</name>
    <name type="synonym">Ich</name>
    <dbReference type="NCBI Taxonomy" id="5932"/>
    <lineage>
        <taxon>Eukaryota</taxon>
        <taxon>Sar</taxon>
        <taxon>Alveolata</taxon>
        <taxon>Ciliophora</taxon>
        <taxon>Intramacronucleata</taxon>
        <taxon>Oligohymenophorea</taxon>
        <taxon>Hymenostomatida</taxon>
        <taxon>Ophryoglenina</taxon>
        <taxon>Ichthyophthirius</taxon>
    </lineage>
</organism>
<dbReference type="eggNOG" id="ENOG502QT0T">
    <property type="taxonomic scope" value="Eukaryota"/>
</dbReference>
<evidence type="ECO:0000256" key="2">
    <source>
        <dbReference type="SAM" id="MobiDB-lite"/>
    </source>
</evidence>
<gene>
    <name evidence="3" type="ORF">IMG5_152520</name>
</gene>
<dbReference type="PANTHER" id="PTHR46500:SF1">
    <property type="entry name" value="CILIA- AND FLAGELLA-ASSOCIATED PROTEIN 221"/>
    <property type="match status" value="1"/>
</dbReference>
<dbReference type="RefSeq" id="XP_004030838.1">
    <property type="nucleotide sequence ID" value="XM_004030790.1"/>
</dbReference>
<feature type="region of interest" description="Disordered" evidence="2">
    <location>
        <begin position="896"/>
        <end position="916"/>
    </location>
</feature>
<feature type="coiled-coil region" evidence="1">
    <location>
        <begin position="154"/>
        <end position="181"/>
    </location>
</feature>
<dbReference type="STRING" id="857967.G0QYV7"/>
<feature type="compositionally biased region" description="Acidic residues" evidence="2">
    <location>
        <begin position="900"/>
        <end position="912"/>
    </location>
</feature>
<protein>
    <submittedName>
        <fullName evidence="3">Uncharacterized protein</fullName>
    </submittedName>
</protein>
<sequence length="996" mass="118050">MNQSNGVALPQLQTKLKQLEYKLEKTRGKHNESLAQINMLKEKVNMARRERVIFSNVFKKLEGDIKQKDEEFKKYMIEKIHIDNKLKVYEEELKKIKQKAQKQNAQFKIEYEQVLNQNQNDEYGNGRRIFDTEVLLNNVDQTNNMKNNLLYQEANNSSDEIVVLKNQIKQVESQITKYQKNNDLALLSKENYDNNQDLDIVVQKGEQLDEKVKVLQEDMHNINFKFTKIAEKFNIPIQKGDLDDQTFICFLKDIEKRIDSIITMSLYCEGKVVDVSNHFQESFASIASGNKKEDYNSIIQILDIVKKKSDNEAERILNKGDFQQISKDVIYHLECLKKYQLNLNLMNIKIIINPLKGIIPGEGKIDIQITYIPQTNVTVISEAELKVSQFDFEPLKIRLMGSARYKDPAENKTKKQINTSKLPQSNSRLEKLNKQQTCEQNKENQLDSQPQLRIENIEQDKDIQNQEQQQELQEIQSSEFQSNFLLNNTEELARSSYEKQFLNKCSIVNLLQKNKEIKFFQCIGDCDMTEVDIEEIYEKRNNFQKQILDGINIEGQNRFEIVLNNDQPQLDFEKIPQYQTTWDFDKNNDLKNRKINLNKFMSVGTKIILRIRADKRLEKLKNKLSNLKTREEVKKMVSQDQQRAEYLQIGKKENISFQISNNINIVHCIKFPIQYDASNTFNNYAFKIEERKDFDDLHDYDVIQKNNIELMKYESKLQKVYFHFIQLYYNIEINFMAYHIYPSIEFIREQRTGGENEYFDRGKMGITKQYYEFSNQINNLPKTFFKYIDIPLNTFITPHNSLRPYIQLNQNTESNEAYFLKSEYYQINDNLDPLINSNINFKILKNDYLYNTPGYFTQYVLNNDTSEMSRYYQKLLDLPTDNSIIKFQDHLFSSTLQQPQDEDQLTDDDSDGETPPQMQVQNVVEFLKLIEDKDSTINQIREQNKNRLPYDEYEQIFENINKNLQNDKEYRISTFNSKVNNYNKFIKDQNNKLIIL</sequence>
<dbReference type="PANTHER" id="PTHR46500">
    <property type="entry name" value="CILIA- AND FLAGELLA-ASSOCIATED PROTEIN 221"/>
    <property type="match status" value="1"/>
</dbReference>
<proteinExistence type="predicted"/>
<dbReference type="GO" id="GO:0044458">
    <property type="term" value="P:motile cilium assembly"/>
    <property type="evidence" value="ECO:0007669"/>
    <property type="project" value="TreeGrafter"/>
</dbReference>
<dbReference type="GeneID" id="14905708"/>
<dbReference type="GO" id="GO:0097729">
    <property type="term" value="C:9+2 motile cilium"/>
    <property type="evidence" value="ECO:0007669"/>
    <property type="project" value="TreeGrafter"/>
</dbReference>
<evidence type="ECO:0000313" key="4">
    <source>
        <dbReference type="Proteomes" id="UP000008983"/>
    </source>
</evidence>
<name>G0QYV7_ICHMU</name>
<dbReference type="InParanoid" id="G0QYV7"/>
<accession>G0QYV7</accession>
<dbReference type="OMA" id="GCEYESL"/>
<evidence type="ECO:0000256" key="1">
    <source>
        <dbReference type="SAM" id="Coils"/>
    </source>
</evidence>
<evidence type="ECO:0000313" key="3">
    <source>
        <dbReference type="EMBL" id="EGR29602.1"/>
    </source>
</evidence>
<keyword evidence="1" id="KW-0175">Coiled coil</keyword>
<feature type="region of interest" description="Disordered" evidence="2">
    <location>
        <begin position="407"/>
        <end position="426"/>
    </location>
</feature>
<dbReference type="GO" id="GO:0003341">
    <property type="term" value="P:cilium movement"/>
    <property type="evidence" value="ECO:0007669"/>
    <property type="project" value="InterPro"/>
</dbReference>
<reference evidence="3 4" key="1">
    <citation type="submission" date="2011-07" db="EMBL/GenBank/DDBJ databases">
        <authorList>
            <person name="Coyne R."/>
            <person name="Brami D."/>
            <person name="Johnson J."/>
            <person name="Hostetler J."/>
            <person name="Hannick L."/>
            <person name="Clark T."/>
            <person name="Cassidy-Hanley D."/>
            <person name="Inman J."/>
        </authorList>
    </citation>
    <scope>NUCLEOTIDE SEQUENCE [LARGE SCALE GENOMIC DNA]</scope>
    <source>
        <strain evidence="3 4">G5</strain>
    </source>
</reference>
<feature type="compositionally biased region" description="Polar residues" evidence="2">
    <location>
        <begin position="416"/>
        <end position="426"/>
    </location>
</feature>
<dbReference type="EMBL" id="GL984128">
    <property type="protein sequence ID" value="EGR29602.1"/>
    <property type="molecule type" value="Genomic_DNA"/>
</dbReference>
<dbReference type="Proteomes" id="UP000008983">
    <property type="component" value="Unassembled WGS sequence"/>
</dbReference>
<keyword evidence="4" id="KW-1185">Reference proteome</keyword>
<feature type="coiled-coil region" evidence="1">
    <location>
        <begin position="9"/>
        <end position="117"/>
    </location>
</feature>
<dbReference type="InterPro" id="IPR029676">
    <property type="entry name" value="CFAP221"/>
</dbReference>
<dbReference type="AlphaFoldDB" id="G0QYV7"/>